<sequence length="367" mass="39353">MTYTIAKTKIPLRGTLVAVLAAASLFTGTAGAQQRQMPPALVEVAEASAEMMAPQTYLPGTVVSLNDSRISAEIAGRVVWIASEGTLLAEGDVIAEIDDRNQTLALARNKSQAARLEARIKYLESDLARLQELAANNNIPSSRLEEAESTLAMTREELSQARVAVEQAKIDLERTKVRAPFPGRIVERLAQIGEYSSPGRQIVRLVDTEHLEVSAKAPVTLARVLNDGQQVVIRENDAVADTRIRALVPVGDALSRTMELRVSLPAGSQYVVGAALQVGVPANTPEQVVAVPRDALVLRREGTYVFRVKEDNTAERLMVTTGAATGRVVAVTGGIESGDRVVIRGGERLREGQPVELRGGVNLASGR</sequence>
<keyword evidence="2" id="KW-0175">Coiled coil</keyword>
<gene>
    <name evidence="5" type="ORF">SAMN04488071_2000</name>
</gene>
<dbReference type="Gene3D" id="2.40.50.100">
    <property type="match status" value="1"/>
</dbReference>
<dbReference type="Gene3D" id="1.10.287.470">
    <property type="entry name" value="Helix hairpin bin"/>
    <property type="match status" value="1"/>
</dbReference>
<dbReference type="SUPFAM" id="SSF111369">
    <property type="entry name" value="HlyD-like secretion proteins"/>
    <property type="match status" value="1"/>
</dbReference>
<evidence type="ECO:0000313" key="6">
    <source>
        <dbReference type="Proteomes" id="UP000183685"/>
    </source>
</evidence>
<dbReference type="InterPro" id="IPR058637">
    <property type="entry name" value="YknX-like_C"/>
</dbReference>
<dbReference type="NCBIfam" id="TIGR01730">
    <property type="entry name" value="RND_mfp"/>
    <property type="match status" value="1"/>
</dbReference>
<organism evidence="5 6">
    <name type="scientific">Kordiimonas lacus</name>
    <dbReference type="NCBI Taxonomy" id="637679"/>
    <lineage>
        <taxon>Bacteria</taxon>
        <taxon>Pseudomonadati</taxon>
        <taxon>Pseudomonadota</taxon>
        <taxon>Alphaproteobacteria</taxon>
        <taxon>Kordiimonadales</taxon>
        <taxon>Kordiimonadaceae</taxon>
        <taxon>Kordiimonas</taxon>
    </lineage>
</organism>
<evidence type="ECO:0000259" key="4">
    <source>
        <dbReference type="Pfam" id="PF25989"/>
    </source>
</evidence>
<dbReference type="RefSeq" id="WP_068304171.1">
    <property type="nucleotide sequence ID" value="NZ_FNAK01000004.1"/>
</dbReference>
<dbReference type="InterPro" id="IPR006143">
    <property type="entry name" value="RND_pump_MFP"/>
</dbReference>
<keyword evidence="6" id="KW-1185">Reference proteome</keyword>
<evidence type="ECO:0000313" key="5">
    <source>
        <dbReference type="EMBL" id="SDE07308.1"/>
    </source>
</evidence>
<dbReference type="PANTHER" id="PTHR30469">
    <property type="entry name" value="MULTIDRUG RESISTANCE PROTEIN MDTA"/>
    <property type="match status" value="1"/>
</dbReference>
<dbReference type="AlphaFoldDB" id="A0A1G6ZXC1"/>
<evidence type="ECO:0000256" key="3">
    <source>
        <dbReference type="SAM" id="SignalP"/>
    </source>
</evidence>
<dbReference type="GO" id="GO:0015562">
    <property type="term" value="F:efflux transmembrane transporter activity"/>
    <property type="evidence" value="ECO:0007669"/>
    <property type="project" value="TreeGrafter"/>
</dbReference>
<proteinExistence type="inferred from homology"/>
<keyword evidence="3" id="KW-0732">Signal</keyword>
<dbReference type="PANTHER" id="PTHR30469:SF15">
    <property type="entry name" value="HLYD FAMILY OF SECRETION PROTEINS"/>
    <property type="match status" value="1"/>
</dbReference>
<dbReference type="Gene3D" id="2.40.420.20">
    <property type="match status" value="1"/>
</dbReference>
<evidence type="ECO:0000256" key="1">
    <source>
        <dbReference type="ARBA" id="ARBA00009477"/>
    </source>
</evidence>
<evidence type="ECO:0000256" key="2">
    <source>
        <dbReference type="SAM" id="Coils"/>
    </source>
</evidence>
<dbReference type="Gene3D" id="2.40.30.170">
    <property type="match status" value="1"/>
</dbReference>
<reference evidence="5 6" key="1">
    <citation type="submission" date="2016-10" db="EMBL/GenBank/DDBJ databases">
        <authorList>
            <person name="de Groot N.N."/>
        </authorList>
    </citation>
    <scope>NUCLEOTIDE SEQUENCE [LARGE SCALE GENOMIC DNA]</scope>
    <source>
        <strain evidence="5 6">CGMCC 1.9109</strain>
    </source>
</reference>
<feature type="coiled-coil region" evidence="2">
    <location>
        <begin position="106"/>
        <end position="178"/>
    </location>
</feature>
<dbReference type="GO" id="GO:1990281">
    <property type="term" value="C:efflux pump complex"/>
    <property type="evidence" value="ECO:0007669"/>
    <property type="project" value="TreeGrafter"/>
</dbReference>
<feature type="domain" description="YknX-like C-terminal permuted SH3-like" evidence="4">
    <location>
        <begin position="288"/>
        <end position="356"/>
    </location>
</feature>
<dbReference type="STRING" id="637679.GCA_001550055_01856"/>
<dbReference type="Proteomes" id="UP000183685">
    <property type="component" value="Unassembled WGS sequence"/>
</dbReference>
<accession>A0A1G6ZXC1</accession>
<comment type="similarity">
    <text evidence="1">Belongs to the membrane fusion protein (MFP) (TC 8.A.1) family.</text>
</comment>
<feature type="chain" id="PRO_5010317860" evidence="3">
    <location>
        <begin position="33"/>
        <end position="367"/>
    </location>
</feature>
<protein>
    <submittedName>
        <fullName evidence="5">RND family efflux transporter, MFP subunit</fullName>
    </submittedName>
</protein>
<dbReference type="Pfam" id="PF25989">
    <property type="entry name" value="YknX_C"/>
    <property type="match status" value="1"/>
</dbReference>
<feature type="signal peptide" evidence="3">
    <location>
        <begin position="1"/>
        <end position="32"/>
    </location>
</feature>
<dbReference type="OrthoDB" id="9806939at2"/>
<dbReference type="EMBL" id="FNAK01000004">
    <property type="protein sequence ID" value="SDE07308.1"/>
    <property type="molecule type" value="Genomic_DNA"/>
</dbReference>
<name>A0A1G6ZXC1_9PROT</name>